<name>A0ABW3G4F9_9NOCA</name>
<keyword evidence="2" id="KW-1185">Reference proteome</keyword>
<dbReference type="PANTHER" id="PTHR37574">
    <property type="entry name" value="LIPASE B"/>
    <property type="match status" value="1"/>
</dbReference>
<gene>
    <name evidence="1" type="ORF">ACFQ04_06220</name>
</gene>
<evidence type="ECO:0000313" key="2">
    <source>
        <dbReference type="Proteomes" id="UP001597068"/>
    </source>
</evidence>
<dbReference type="Gene3D" id="3.40.50.1820">
    <property type="entry name" value="alpha/beta hydrolase"/>
    <property type="match status" value="1"/>
</dbReference>
<dbReference type="Proteomes" id="UP001597068">
    <property type="component" value="Unassembled WGS sequence"/>
</dbReference>
<dbReference type="EMBL" id="JBHTIL010000001">
    <property type="protein sequence ID" value="MFD0925330.1"/>
    <property type="molecule type" value="Genomic_DNA"/>
</dbReference>
<dbReference type="InterPro" id="IPR002918">
    <property type="entry name" value="Lipase_EstA/Esterase_EstB"/>
</dbReference>
<evidence type="ECO:0000313" key="1">
    <source>
        <dbReference type="EMBL" id="MFD0925330.1"/>
    </source>
</evidence>
<dbReference type="Pfam" id="PF01674">
    <property type="entry name" value="Lipase_2"/>
    <property type="match status" value="1"/>
</dbReference>
<reference evidence="2" key="1">
    <citation type="journal article" date="2019" name="Int. J. Syst. Evol. Microbiol.">
        <title>The Global Catalogue of Microorganisms (GCM) 10K type strain sequencing project: providing services to taxonomists for standard genome sequencing and annotation.</title>
        <authorList>
            <consortium name="The Broad Institute Genomics Platform"/>
            <consortium name="The Broad Institute Genome Sequencing Center for Infectious Disease"/>
            <person name="Wu L."/>
            <person name="Ma J."/>
        </authorList>
    </citation>
    <scope>NUCLEOTIDE SEQUENCE [LARGE SCALE GENOMIC DNA]</scope>
    <source>
        <strain evidence="2">CCUG 50873</strain>
    </source>
</reference>
<proteinExistence type="predicted"/>
<dbReference type="SUPFAM" id="SSF53474">
    <property type="entry name" value="alpha/beta-Hydrolases"/>
    <property type="match status" value="1"/>
</dbReference>
<dbReference type="RefSeq" id="WP_253646711.1">
    <property type="nucleotide sequence ID" value="NZ_BAAAMO010000002.1"/>
</dbReference>
<dbReference type="InterPro" id="IPR029058">
    <property type="entry name" value="AB_hydrolase_fold"/>
</dbReference>
<organism evidence="1 2">
    <name type="scientific">Williamsia deligens</name>
    <dbReference type="NCBI Taxonomy" id="321325"/>
    <lineage>
        <taxon>Bacteria</taxon>
        <taxon>Bacillati</taxon>
        <taxon>Actinomycetota</taxon>
        <taxon>Actinomycetes</taxon>
        <taxon>Mycobacteriales</taxon>
        <taxon>Nocardiaceae</taxon>
        <taxon>Williamsia</taxon>
    </lineage>
</organism>
<comment type="caution">
    <text evidence="1">The sequence shown here is derived from an EMBL/GenBank/DDBJ whole genome shotgun (WGS) entry which is preliminary data.</text>
</comment>
<dbReference type="PANTHER" id="PTHR37574:SF1">
    <property type="entry name" value="LIPASE B"/>
    <property type="match status" value="1"/>
</dbReference>
<protein>
    <submittedName>
        <fullName evidence="1">Esterase/lipase family protein</fullName>
    </submittedName>
</protein>
<dbReference type="InterPro" id="IPR053228">
    <property type="entry name" value="Stereospecific_Lipase"/>
</dbReference>
<accession>A0ABW3G4F9</accession>
<sequence>MIRRSVADEAVDVDGPTDAEAVMGRWARGIVVVAIVTIASGLVAGTAGARPLPVVYSLGAATATAVRSPDSPPPGADDWSCRPSTRHPVPVVLAHGTLFNRTIDWQALAPLLKNQGYCVYALNYGQQPSSTYLGFPGASTTGGTGPIEQSARQLAAFVDRVKSSTGAAKVDIVGHSQGGTMPRHYLKFLDGARSVDQLIGLSPSNHGTTVLGLSSIPGVPEALRLGLGTAIRQQIVGSDFLRRLNAGGDMVPGVRYTVIETRHDEVVTPYTAAFLTGPGVTNITLQDGCPQDYTDHLAITYDRLALSHVLHALDPSYPVAPCVFSSSLSGV</sequence>